<dbReference type="InterPro" id="IPR019734">
    <property type="entry name" value="TPR_rpt"/>
</dbReference>
<dbReference type="InterPro" id="IPR051685">
    <property type="entry name" value="Ycf3/AcsC/BcsC/TPR_MFPF"/>
</dbReference>
<comment type="caution">
    <text evidence="3">The sequence shown here is derived from an EMBL/GenBank/DDBJ whole genome shotgun (WGS) entry which is preliminary data.</text>
</comment>
<evidence type="ECO:0000313" key="3">
    <source>
        <dbReference type="EMBL" id="NGP16901.1"/>
    </source>
</evidence>
<dbReference type="Gene3D" id="1.25.40.10">
    <property type="entry name" value="Tetratricopeptide repeat domain"/>
    <property type="match status" value="2"/>
</dbReference>
<dbReference type="SMART" id="SM00028">
    <property type="entry name" value="TPR"/>
    <property type="match status" value="6"/>
</dbReference>
<sequence length="302" mass="32951">MLGNVRRNAEEPEDALAEYRAALDIDPRFPPALANMASTLAENDRFEEAEPYLVRLAAVDPESPLEAEVRSVIARARGDIEGARDFLLLASDRDPLNARYKTKAAFMLLSEDRTDEALELALAAFALSPSDPLPLGFLAGYYAGQGDFVALEKLYRDAAEFAPENDTFQAQHANLLMINGNYEAALARLDQALLVNEGNVDYRLSRADALTALGRHEDALIDIDLAAQRDPSNPKVVYARARSLDSLGRKAEAIATYEQFLVMQPEGPEAELANAFVRFAKASAAEPVAAIPTPSEKTPTEE</sequence>
<reference evidence="3 4" key="2">
    <citation type="submission" date="2020-03" db="EMBL/GenBank/DDBJ databases">
        <title>Devosia chinhatensis sp. nov., isolated from a hexachlorocyclohexane (HCH) dump site in India.</title>
        <authorList>
            <person name="Kumar M."/>
            <person name="Lal R."/>
        </authorList>
    </citation>
    <scope>NUCLEOTIDE SEQUENCE [LARGE SCALE GENOMIC DNA]</scope>
    <source>
        <strain evidence="3 4">H239</strain>
    </source>
</reference>
<keyword evidence="4" id="KW-1185">Reference proteome</keyword>
<gene>
    <name evidence="3" type="ORF">G5575_03645</name>
</gene>
<dbReference type="PANTHER" id="PTHR44943">
    <property type="entry name" value="CELLULOSE SYNTHASE OPERON PROTEIN C"/>
    <property type="match status" value="1"/>
</dbReference>
<dbReference type="Pfam" id="PF14559">
    <property type="entry name" value="TPR_19"/>
    <property type="match status" value="1"/>
</dbReference>
<dbReference type="AlphaFoldDB" id="A0A6M1SVF0"/>
<reference evidence="3 4" key="1">
    <citation type="submission" date="2020-02" db="EMBL/GenBank/DDBJ databases">
        <authorList>
            <person name="Khan S.A."/>
            <person name="Jeon C.O."/>
            <person name="Chun B.H."/>
        </authorList>
    </citation>
    <scope>NUCLEOTIDE SEQUENCE [LARGE SCALE GENOMIC DNA]</scope>
    <source>
        <strain evidence="3 4">H239</strain>
    </source>
</reference>
<dbReference type="PANTHER" id="PTHR44943:SF8">
    <property type="entry name" value="TPR REPEAT-CONTAINING PROTEIN MJ0263"/>
    <property type="match status" value="1"/>
</dbReference>
<dbReference type="RefSeq" id="WP_164533131.1">
    <property type="nucleotide sequence ID" value="NZ_JAALFG010000001.1"/>
</dbReference>
<proteinExistence type="predicted"/>
<keyword evidence="2" id="KW-0802">TPR repeat</keyword>
<accession>A0A6M1SVF0</accession>
<name>A0A6M1SVF0_9HYPH</name>
<evidence type="ECO:0000256" key="1">
    <source>
        <dbReference type="ARBA" id="ARBA00022737"/>
    </source>
</evidence>
<organism evidence="3 4">
    <name type="scientific">Devosia aurantiaca</name>
    <dbReference type="NCBI Taxonomy" id="2714858"/>
    <lineage>
        <taxon>Bacteria</taxon>
        <taxon>Pseudomonadati</taxon>
        <taxon>Pseudomonadota</taxon>
        <taxon>Alphaproteobacteria</taxon>
        <taxon>Hyphomicrobiales</taxon>
        <taxon>Devosiaceae</taxon>
        <taxon>Devosia</taxon>
    </lineage>
</organism>
<dbReference type="Proteomes" id="UP000474802">
    <property type="component" value="Unassembled WGS sequence"/>
</dbReference>
<dbReference type="EMBL" id="JAALFG010000001">
    <property type="protein sequence ID" value="NGP16901.1"/>
    <property type="molecule type" value="Genomic_DNA"/>
</dbReference>
<dbReference type="InterPro" id="IPR011990">
    <property type="entry name" value="TPR-like_helical_dom_sf"/>
</dbReference>
<protein>
    <submittedName>
        <fullName evidence="3">Tetratricopeptide repeat protein</fullName>
    </submittedName>
</protein>
<evidence type="ECO:0000256" key="2">
    <source>
        <dbReference type="ARBA" id="ARBA00022803"/>
    </source>
</evidence>
<dbReference type="Pfam" id="PF13432">
    <property type="entry name" value="TPR_16"/>
    <property type="match status" value="2"/>
</dbReference>
<dbReference type="SUPFAM" id="SSF48452">
    <property type="entry name" value="TPR-like"/>
    <property type="match status" value="1"/>
</dbReference>
<evidence type="ECO:0000313" key="4">
    <source>
        <dbReference type="Proteomes" id="UP000474802"/>
    </source>
</evidence>
<keyword evidence="1" id="KW-0677">Repeat</keyword>